<dbReference type="PANTHER" id="PTHR38248">
    <property type="entry name" value="FUNK1 6"/>
    <property type="match status" value="1"/>
</dbReference>
<dbReference type="InterPro" id="IPR008266">
    <property type="entry name" value="Tyr_kinase_AS"/>
</dbReference>
<dbReference type="PROSITE" id="PS00109">
    <property type="entry name" value="PROTEIN_KINASE_TYR"/>
    <property type="match status" value="1"/>
</dbReference>
<reference evidence="3" key="1">
    <citation type="submission" date="2023-03" db="EMBL/GenBank/DDBJ databases">
        <title>Massive genome expansion in bonnet fungi (Mycena s.s.) driven by repeated elements and novel gene families across ecological guilds.</title>
        <authorList>
            <consortium name="Lawrence Berkeley National Laboratory"/>
            <person name="Harder C.B."/>
            <person name="Miyauchi S."/>
            <person name="Viragh M."/>
            <person name="Kuo A."/>
            <person name="Thoen E."/>
            <person name="Andreopoulos B."/>
            <person name="Lu D."/>
            <person name="Skrede I."/>
            <person name="Drula E."/>
            <person name="Henrissat B."/>
            <person name="Morin E."/>
            <person name="Kohler A."/>
            <person name="Barry K."/>
            <person name="LaButti K."/>
            <person name="Morin E."/>
            <person name="Salamov A."/>
            <person name="Lipzen A."/>
            <person name="Mereny Z."/>
            <person name="Hegedus B."/>
            <person name="Baldrian P."/>
            <person name="Stursova M."/>
            <person name="Weitz H."/>
            <person name="Taylor A."/>
            <person name="Grigoriev I.V."/>
            <person name="Nagy L.G."/>
            <person name="Martin F."/>
            <person name="Kauserud H."/>
        </authorList>
    </citation>
    <scope>NUCLEOTIDE SEQUENCE</scope>
    <source>
        <strain evidence="3">9284</strain>
    </source>
</reference>
<feature type="compositionally biased region" description="Polar residues" evidence="1">
    <location>
        <begin position="350"/>
        <end position="360"/>
    </location>
</feature>
<feature type="domain" description="Fungal-type protein kinase" evidence="2">
    <location>
        <begin position="485"/>
        <end position="643"/>
    </location>
</feature>
<gene>
    <name evidence="3" type="ORF">FB45DRAFT_904903</name>
</gene>
<dbReference type="AlphaFoldDB" id="A0AAD7C530"/>
<dbReference type="GO" id="GO:0004672">
    <property type="term" value="F:protein kinase activity"/>
    <property type="evidence" value="ECO:0007669"/>
    <property type="project" value="InterPro"/>
</dbReference>
<dbReference type="PANTHER" id="PTHR38248:SF2">
    <property type="entry name" value="FUNK1 11"/>
    <property type="match status" value="1"/>
</dbReference>
<feature type="region of interest" description="Disordered" evidence="1">
    <location>
        <begin position="343"/>
        <end position="365"/>
    </location>
</feature>
<keyword evidence="4" id="KW-1185">Reference proteome</keyword>
<evidence type="ECO:0000256" key="1">
    <source>
        <dbReference type="SAM" id="MobiDB-lite"/>
    </source>
</evidence>
<accession>A0AAD7C530</accession>
<feature type="region of interest" description="Disordered" evidence="1">
    <location>
        <begin position="1"/>
        <end position="50"/>
    </location>
</feature>
<dbReference type="InterPro" id="IPR040976">
    <property type="entry name" value="Pkinase_fungal"/>
</dbReference>
<evidence type="ECO:0000313" key="3">
    <source>
        <dbReference type="EMBL" id="KAJ7639177.1"/>
    </source>
</evidence>
<dbReference type="EMBL" id="JARKIF010000005">
    <property type="protein sequence ID" value="KAJ7639177.1"/>
    <property type="molecule type" value="Genomic_DNA"/>
</dbReference>
<dbReference type="Pfam" id="PF17667">
    <property type="entry name" value="Pkinase_fungal"/>
    <property type="match status" value="2"/>
</dbReference>
<dbReference type="InterPro" id="IPR011009">
    <property type="entry name" value="Kinase-like_dom_sf"/>
</dbReference>
<sequence>MQTFYSWSPPRTTKDSSPHIYEEGSPPTDYEDSDDSSSCFSEDDSSLPQEDPMVMEIGAHTWQFPNDLFTQMVSHKVRKSPAEILLQGFADYAKVDRLVYYTSDTVQPWFQDAFECGITHLEVEYNALPPGMHEPTEENSHDFLRRFLKLCLLATGGLYTLDERPCLTFHYGDGINDTEPLKPNLTDFRLYWKAPLDDVVVPIPIVVESNWAVLLQQATQDARSLFAASPLRRFALVFAWNHHCRQFRFLLYHRGGISASYPFDPRTTFGRRDIFQVILALRTCRNWEDLGFPAWHKEQRFRLPVDEHAESFVSASSDDLIHADGRLRGRATHVYRLSYSPAQPLPSPSQIPTFESNTRRQNGRERGDIKFGPIIAFSRPLGPVPGQGTSNERVQAILKASWVQHSAEGLEMEVLAKCAGFFGCQRLHYSFLPITNWLTPATNHLFLPVPEEAADGDRLATFHWNDWTPEPLSPPAPQLSSLFVHITSPVGSSFTLSPTPRVLMMAIVHAMLGWLSIFQAGFLHRDISIGNLLLLLPSFMMEEPFSVDYTLLGNQHATVERQAVRLKDLLAQLGVDLKKADAFVIDTDMAVRWPDLVDVWTQSPPVGTVEFMSPAAIISLERNTPHLRSPTDDLYSFFYLAQWAAVFHPSADHLPFVKGLRDDISGPGRSDGTNEIKQLTYLNPDLRYGLFLNFLGPVFKDWLNELDTLAVNFDVTTRGESDVKKLRAAFFASAYQGVADLIEVICKHEDSLASYRPMESSGDTCK</sequence>
<feature type="compositionally biased region" description="Basic and acidic residues" evidence="1">
    <location>
        <begin position="12"/>
        <end position="22"/>
    </location>
</feature>
<dbReference type="SUPFAM" id="SSF56112">
    <property type="entry name" value="Protein kinase-like (PK-like)"/>
    <property type="match status" value="1"/>
</dbReference>
<evidence type="ECO:0000313" key="4">
    <source>
        <dbReference type="Proteomes" id="UP001221142"/>
    </source>
</evidence>
<dbReference type="Proteomes" id="UP001221142">
    <property type="component" value="Unassembled WGS sequence"/>
</dbReference>
<name>A0AAD7C530_9AGAR</name>
<feature type="domain" description="Fungal-type protein kinase" evidence="2">
    <location>
        <begin position="210"/>
        <end position="339"/>
    </location>
</feature>
<comment type="caution">
    <text evidence="3">The sequence shown here is derived from an EMBL/GenBank/DDBJ whole genome shotgun (WGS) entry which is preliminary data.</text>
</comment>
<proteinExistence type="predicted"/>
<protein>
    <recommendedName>
        <fullName evidence="2">Fungal-type protein kinase domain-containing protein</fullName>
    </recommendedName>
</protein>
<feature type="compositionally biased region" description="Polar residues" evidence="1">
    <location>
        <begin position="1"/>
        <end position="11"/>
    </location>
</feature>
<feature type="compositionally biased region" description="Acidic residues" evidence="1">
    <location>
        <begin position="29"/>
        <end position="45"/>
    </location>
</feature>
<organism evidence="3 4">
    <name type="scientific">Roridomyces roridus</name>
    <dbReference type="NCBI Taxonomy" id="1738132"/>
    <lineage>
        <taxon>Eukaryota</taxon>
        <taxon>Fungi</taxon>
        <taxon>Dikarya</taxon>
        <taxon>Basidiomycota</taxon>
        <taxon>Agaricomycotina</taxon>
        <taxon>Agaricomycetes</taxon>
        <taxon>Agaricomycetidae</taxon>
        <taxon>Agaricales</taxon>
        <taxon>Marasmiineae</taxon>
        <taxon>Mycenaceae</taxon>
        <taxon>Roridomyces</taxon>
    </lineage>
</organism>
<evidence type="ECO:0000259" key="2">
    <source>
        <dbReference type="Pfam" id="PF17667"/>
    </source>
</evidence>